<keyword evidence="11" id="KW-1185">Reference proteome</keyword>
<accession>A0A2R6WVD7</accession>
<evidence type="ECO:0000256" key="5">
    <source>
        <dbReference type="ARBA" id="ARBA00022989"/>
    </source>
</evidence>
<reference evidence="11" key="1">
    <citation type="journal article" date="2017" name="Cell">
        <title>Insights into land plant evolution garnered from the Marchantia polymorpha genome.</title>
        <authorList>
            <person name="Bowman J.L."/>
            <person name="Kohchi T."/>
            <person name="Yamato K.T."/>
            <person name="Jenkins J."/>
            <person name="Shu S."/>
            <person name="Ishizaki K."/>
            <person name="Yamaoka S."/>
            <person name="Nishihama R."/>
            <person name="Nakamura Y."/>
            <person name="Berger F."/>
            <person name="Adam C."/>
            <person name="Aki S.S."/>
            <person name="Althoff F."/>
            <person name="Araki T."/>
            <person name="Arteaga-Vazquez M.A."/>
            <person name="Balasubrmanian S."/>
            <person name="Barry K."/>
            <person name="Bauer D."/>
            <person name="Boehm C.R."/>
            <person name="Briginshaw L."/>
            <person name="Caballero-Perez J."/>
            <person name="Catarino B."/>
            <person name="Chen F."/>
            <person name="Chiyoda S."/>
            <person name="Chovatia M."/>
            <person name="Davies K.M."/>
            <person name="Delmans M."/>
            <person name="Demura T."/>
            <person name="Dierschke T."/>
            <person name="Dolan L."/>
            <person name="Dorantes-Acosta A.E."/>
            <person name="Eklund D.M."/>
            <person name="Florent S.N."/>
            <person name="Flores-Sandoval E."/>
            <person name="Fujiyama A."/>
            <person name="Fukuzawa H."/>
            <person name="Galik B."/>
            <person name="Grimanelli D."/>
            <person name="Grimwood J."/>
            <person name="Grossniklaus U."/>
            <person name="Hamada T."/>
            <person name="Haseloff J."/>
            <person name="Hetherington A.J."/>
            <person name="Higo A."/>
            <person name="Hirakawa Y."/>
            <person name="Hundley H.N."/>
            <person name="Ikeda Y."/>
            <person name="Inoue K."/>
            <person name="Inoue S.I."/>
            <person name="Ishida S."/>
            <person name="Jia Q."/>
            <person name="Kakita M."/>
            <person name="Kanazawa T."/>
            <person name="Kawai Y."/>
            <person name="Kawashima T."/>
            <person name="Kennedy M."/>
            <person name="Kinose K."/>
            <person name="Kinoshita T."/>
            <person name="Kohara Y."/>
            <person name="Koide E."/>
            <person name="Komatsu K."/>
            <person name="Kopischke S."/>
            <person name="Kubo M."/>
            <person name="Kyozuka J."/>
            <person name="Lagercrantz U."/>
            <person name="Lin S.S."/>
            <person name="Lindquist E."/>
            <person name="Lipzen A.M."/>
            <person name="Lu C.W."/>
            <person name="De Luna E."/>
            <person name="Martienssen R.A."/>
            <person name="Minamino N."/>
            <person name="Mizutani M."/>
            <person name="Mizutani M."/>
            <person name="Mochizuki N."/>
            <person name="Monte I."/>
            <person name="Mosher R."/>
            <person name="Nagasaki H."/>
            <person name="Nakagami H."/>
            <person name="Naramoto S."/>
            <person name="Nishitani K."/>
            <person name="Ohtani M."/>
            <person name="Okamoto T."/>
            <person name="Okumura M."/>
            <person name="Phillips J."/>
            <person name="Pollak B."/>
            <person name="Reinders A."/>
            <person name="Rovekamp M."/>
            <person name="Sano R."/>
            <person name="Sawa S."/>
            <person name="Schmid M.W."/>
            <person name="Shirakawa M."/>
            <person name="Solano R."/>
            <person name="Spunde A."/>
            <person name="Suetsugu N."/>
            <person name="Sugano S."/>
            <person name="Sugiyama A."/>
            <person name="Sun R."/>
            <person name="Suzuki Y."/>
            <person name="Takenaka M."/>
            <person name="Takezawa D."/>
            <person name="Tomogane H."/>
            <person name="Tsuzuki M."/>
            <person name="Ueda T."/>
            <person name="Umeda M."/>
            <person name="Ward J.M."/>
            <person name="Watanabe Y."/>
            <person name="Yazaki K."/>
            <person name="Yokoyama R."/>
            <person name="Yoshitake Y."/>
            <person name="Yotsui I."/>
            <person name="Zachgo S."/>
            <person name="Schmutz J."/>
        </authorList>
    </citation>
    <scope>NUCLEOTIDE SEQUENCE [LARGE SCALE GENOMIC DNA]</scope>
    <source>
        <strain evidence="11">Tak-1</strain>
    </source>
</reference>
<protein>
    <recommendedName>
        <fullName evidence="8">S-acyltransferase</fullName>
        <ecNumber evidence="8">2.3.1.225</ecNumber>
    </recommendedName>
    <alternativeName>
        <fullName evidence="8">Palmitoyltransferase</fullName>
    </alternativeName>
</protein>
<dbReference type="InterPro" id="IPR039859">
    <property type="entry name" value="PFA4/ZDH16/20/ERF2-like"/>
</dbReference>
<gene>
    <name evidence="10" type="ORF">MARPO_0055s0077</name>
</gene>
<dbReference type="InterPro" id="IPR001594">
    <property type="entry name" value="Palmitoyltrfase_DHHC"/>
</dbReference>
<name>A0A2R6WVD7_MARPO</name>
<comment type="domain">
    <text evidence="8">The DHHC domain is required for palmitoyltransferase activity.</text>
</comment>
<evidence type="ECO:0000259" key="9">
    <source>
        <dbReference type="Pfam" id="PF01529"/>
    </source>
</evidence>
<evidence type="ECO:0000256" key="3">
    <source>
        <dbReference type="ARBA" id="ARBA00022679"/>
    </source>
</evidence>
<dbReference type="GO" id="GO:0019706">
    <property type="term" value="F:protein-cysteine S-palmitoyltransferase activity"/>
    <property type="evidence" value="ECO:0007669"/>
    <property type="project" value="UniProtKB-EC"/>
</dbReference>
<evidence type="ECO:0000256" key="8">
    <source>
        <dbReference type="RuleBase" id="RU079119"/>
    </source>
</evidence>
<dbReference type="Pfam" id="PF01529">
    <property type="entry name" value="DHHC"/>
    <property type="match status" value="1"/>
</dbReference>
<dbReference type="AlphaFoldDB" id="A0A2R6WVD7"/>
<evidence type="ECO:0000256" key="4">
    <source>
        <dbReference type="ARBA" id="ARBA00022692"/>
    </source>
</evidence>
<dbReference type="PANTHER" id="PTHR12246">
    <property type="entry name" value="PALMITOYLTRANSFERASE ZDHHC16"/>
    <property type="match status" value="1"/>
</dbReference>
<feature type="domain" description="Palmitoyltransferase DHHC" evidence="9">
    <location>
        <begin position="158"/>
        <end position="310"/>
    </location>
</feature>
<evidence type="ECO:0000256" key="2">
    <source>
        <dbReference type="ARBA" id="ARBA00008574"/>
    </source>
</evidence>
<feature type="transmembrane region" description="Helical" evidence="8">
    <location>
        <begin position="204"/>
        <end position="228"/>
    </location>
</feature>
<evidence type="ECO:0000256" key="1">
    <source>
        <dbReference type="ARBA" id="ARBA00004141"/>
    </source>
</evidence>
<dbReference type="GO" id="GO:0016409">
    <property type="term" value="F:palmitoyltransferase activity"/>
    <property type="evidence" value="ECO:0000318"/>
    <property type="project" value="GO_Central"/>
</dbReference>
<feature type="transmembrane region" description="Helical" evidence="8">
    <location>
        <begin position="79"/>
        <end position="100"/>
    </location>
</feature>
<keyword evidence="5 8" id="KW-1133">Transmembrane helix</keyword>
<feature type="transmembrane region" description="Helical" evidence="8">
    <location>
        <begin position="276"/>
        <end position="295"/>
    </location>
</feature>
<proteinExistence type="inferred from homology"/>
<keyword evidence="3 8" id="KW-0808">Transferase</keyword>
<keyword evidence="7 8" id="KW-0012">Acyltransferase</keyword>
<keyword evidence="4 8" id="KW-0812">Transmembrane</keyword>
<dbReference type="Gramene" id="Mp2g19740.1">
    <property type="protein sequence ID" value="Mp2g19740.1.cds"/>
    <property type="gene ID" value="Mp2g19740"/>
</dbReference>
<dbReference type="OrthoDB" id="9909019at2759"/>
<organism evidence="10 11">
    <name type="scientific">Marchantia polymorpha</name>
    <name type="common">Common liverwort</name>
    <name type="synonym">Marchantia aquatica</name>
    <dbReference type="NCBI Taxonomy" id="3197"/>
    <lineage>
        <taxon>Eukaryota</taxon>
        <taxon>Viridiplantae</taxon>
        <taxon>Streptophyta</taxon>
        <taxon>Embryophyta</taxon>
        <taxon>Marchantiophyta</taxon>
        <taxon>Marchantiopsida</taxon>
        <taxon>Marchantiidae</taxon>
        <taxon>Marchantiales</taxon>
        <taxon>Marchantiaceae</taxon>
        <taxon>Marchantia</taxon>
    </lineage>
</organism>
<comment type="similarity">
    <text evidence="2 8">Belongs to the DHHC palmitoyltransferase family.</text>
</comment>
<evidence type="ECO:0000256" key="7">
    <source>
        <dbReference type="ARBA" id="ARBA00023315"/>
    </source>
</evidence>
<sequence>MEGFSGGAEWDQSHEVKSQVEEQKAVYNVQCWGCTQWLVLPSYAPNFKCGWCGALTIYKAPQPARSRWSMWLLTFRDRAFVTIVLAIIASIVCGGVWAAFPVLFPTISLGLVFHSLVTVILLFNTVFNFALSSHVQAGPVGKISWGEIGFVPKGGLEGHTFCDYCQSPKPASAHHCRKCATCVMDMDHHCPFIGNCVGANNHRYFILFLLYTVISCLYVFVMGLYTGLQVWPSVISINYSLKRVPRQIPMGLALGSHILAALIDSPLLLSSRALALIYLVVASIAISTAVGLLLYQQVNLLYSGETFIDSLSTYTKSKDREGWDNLRRVFGNRHPFWWLLPIFRTYSDSSLKKIHVR</sequence>
<dbReference type="EC" id="2.3.1.225" evidence="8"/>
<comment type="subcellular location">
    <subcellularLocation>
        <location evidence="1">Membrane</location>
        <topology evidence="1">Multi-pass membrane protein</topology>
    </subcellularLocation>
</comment>
<dbReference type="GO" id="GO:0016020">
    <property type="term" value="C:membrane"/>
    <property type="evidence" value="ECO:0007669"/>
    <property type="project" value="UniProtKB-SubCell"/>
</dbReference>
<dbReference type="OMA" id="MIYASIM"/>
<dbReference type="EMBL" id="KZ772727">
    <property type="protein sequence ID" value="PTQ37814.1"/>
    <property type="molecule type" value="Genomic_DNA"/>
</dbReference>
<feature type="transmembrane region" description="Helical" evidence="8">
    <location>
        <begin position="106"/>
        <end position="127"/>
    </location>
</feature>
<dbReference type="PROSITE" id="PS50216">
    <property type="entry name" value="DHHC"/>
    <property type="match status" value="1"/>
</dbReference>
<keyword evidence="6 8" id="KW-0472">Membrane</keyword>
<dbReference type="Proteomes" id="UP000244005">
    <property type="component" value="Unassembled WGS sequence"/>
</dbReference>
<comment type="catalytic activity">
    <reaction evidence="8">
        <text>L-cysteinyl-[protein] + hexadecanoyl-CoA = S-hexadecanoyl-L-cysteinyl-[protein] + CoA</text>
        <dbReference type="Rhea" id="RHEA:36683"/>
        <dbReference type="Rhea" id="RHEA-COMP:10131"/>
        <dbReference type="Rhea" id="RHEA-COMP:11032"/>
        <dbReference type="ChEBI" id="CHEBI:29950"/>
        <dbReference type="ChEBI" id="CHEBI:57287"/>
        <dbReference type="ChEBI" id="CHEBI:57379"/>
        <dbReference type="ChEBI" id="CHEBI:74151"/>
        <dbReference type="EC" id="2.3.1.225"/>
    </reaction>
</comment>
<evidence type="ECO:0000313" key="10">
    <source>
        <dbReference type="EMBL" id="PTQ37814.1"/>
    </source>
</evidence>
<evidence type="ECO:0000256" key="6">
    <source>
        <dbReference type="ARBA" id="ARBA00023136"/>
    </source>
</evidence>
<evidence type="ECO:0000313" key="11">
    <source>
        <dbReference type="Proteomes" id="UP000244005"/>
    </source>
</evidence>